<evidence type="ECO:0000313" key="1">
    <source>
        <dbReference type="EMBL" id="AGH16640.1"/>
    </source>
</evidence>
<evidence type="ECO:0000313" key="2">
    <source>
        <dbReference type="Proteomes" id="UP000011820"/>
    </source>
</evidence>
<organism evidence="1 2">
    <name type="scientific">Candidatus Liberibacter asiaticus str. gxpsy</name>
    <dbReference type="NCBI Taxonomy" id="1174529"/>
    <lineage>
        <taxon>Bacteria</taxon>
        <taxon>Pseudomonadati</taxon>
        <taxon>Pseudomonadota</taxon>
        <taxon>Alphaproteobacteria</taxon>
        <taxon>Hyphomicrobiales</taxon>
        <taxon>Rhizobiaceae</taxon>
        <taxon>Liberibacter</taxon>
    </lineage>
</organism>
<dbReference type="Gene3D" id="3.30.70.2400">
    <property type="entry name" value="Uncharacterised protein PF13773, DUF4170"/>
    <property type="match status" value="1"/>
</dbReference>
<dbReference type="RefSeq" id="WP_012778622.1">
    <property type="nucleotide sequence ID" value="NC_020549.1"/>
</dbReference>
<reference evidence="1 2" key="1">
    <citation type="journal article" date="2013" name="Genome Announc.">
        <title>Complete Genome Sequence of a Chinese Strain of 'Candidatus Liberibacter asiaticus'.</title>
        <authorList>
            <person name="Lin H."/>
            <person name="Han C.S."/>
            <person name="Liu B."/>
            <person name="Lou B."/>
            <person name="Bai X."/>
            <person name="Deng C."/>
            <person name="Civerolo E.L."/>
            <person name="Gupta G."/>
        </authorList>
    </citation>
    <scope>NUCLEOTIDE SEQUENCE [LARGE SCALE GENOMIC DNA]</scope>
    <source>
        <strain evidence="2">gxpsy</strain>
    </source>
</reference>
<dbReference type="Pfam" id="PF13773">
    <property type="entry name" value="DUF4170"/>
    <property type="match status" value="1"/>
</dbReference>
<keyword evidence="2" id="KW-1185">Reference proteome</keyword>
<sequence length="80" mass="9382">MINGIQEEQVLYLVFGGELENITQKKMRNPDDIDVVGIFSSYSNAYDVWKEKSQQMVDNALMRYFVVDISRFPHYELGKE</sequence>
<dbReference type="EMBL" id="CP004005">
    <property type="protein sequence ID" value="AGH16640.1"/>
    <property type="molecule type" value="Genomic_DNA"/>
</dbReference>
<proteinExistence type="predicted"/>
<dbReference type="InterPro" id="IPR025226">
    <property type="entry name" value="DUF4170"/>
</dbReference>
<evidence type="ECO:0008006" key="3">
    <source>
        <dbReference type="Google" id="ProtNLM"/>
    </source>
</evidence>
<protein>
    <recommendedName>
        <fullName evidence="3">DUF4170 domain-containing protein</fullName>
    </recommendedName>
</protein>
<dbReference type="Proteomes" id="UP000011820">
    <property type="component" value="Chromosome"/>
</dbReference>
<accession>A0ABM5NEQ6</accession>
<gene>
    <name evidence="1" type="ORF">WSI_01350</name>
</gene>
<name>A0ABM5NEQ6_LIBAS</name>
<dbReference type="GeneID" id="93076641"/>